<reference evidence="2" key="1">
    <citation type="submission" date="2016-06" db="UniProtKB">
        <authorList>
            <consortium name="WormBaseParasite"/>
        </authorList>
    </citation>
    <scope>IDENTIFICATION</scope>
</reference>
<feature type="chain" id="PRO_5008151323" evidence="1">
    <location>
        <begin position="17"/>
        <end position="78"/>
    </location>
</feature>
<feature type="signal peptide" evidence="1">
    <location>
        <begin position="1"/>
        <end position="16"/>
    </location>
</feature>
<accession>A0A183JLI5</accession>
<dbReference type="WBParaSite" id="SCUD_0000356601-mRNA-1">
    <property type="protein sequence ID" value="SCUD_0000356601-mRNA-1"/>
    <property type="gene ID" value="SCUD_0000356601"/>
</dbReference>
<keyword evidence="1" id="KW-0732">Signal</keyword>
<evidence type="ECO:0000256" key="1">
    <source>
        <dbReference type="SAM" id="SignalP"/>
    </source>
</evidence>
<evidence type="ECO:0000313" key="2">
    <source>
        <dbReference type="WBParaSite" id="SCUD_0000356601-mRNA-1"/>
    </source>
</evidence>
<name>A0A183JLI5_9TREM</name>
<protein>
    <submittedName>
        <fullName evidence="2">Secreted protein</fullName>
    </submittedName>
</protein>
<proteinExistence type="predicted"/>
<sequence>MSYSFITLFLIHDCTTLIMVNICIVRDTNNKVSVREGTLRLHQLTSMARMKHIICSISIHTDWSRSFTRFSHFVILIV</sequence>
<dbReference type="AlphaFoldDB" id="A0A183JLI5"/>
<organism evidence="2">
    <name type="scientific">Schistosoma curassoni</name>
    <dbReference type="NCBI Taxonomy" id="6186"/>
    <lineage>
        <taxon>Eukaryota</taxon>
        <taxon>Metazoa</taxon>
        <taxon>Spiralia</taxon>
        <taxon>Lophotrochozoa</taxon>
        <taxon>Platyhelminthes</taxon>
        <taxon>Trematoda</taxon>
        <taxon>Digenea</taxon>
        <taxon>Strigeidida</taxon>
        <taxon>Schistosomatoidea</taxon>
        <taxon>Schistosomatidae</taxon>
        <taxon>Schistosoma</taxon>
    </lineage>
</organism>